<organism evidence="5 6">
    <name type="scientific">Trypanosoma rangeli</name>
    <dbReference type="NCBI Taxonomy" id="5698"/>
    <lineage>
        <taxon>Eukaryota</taxon>
        <taxon>Discoba</taxon>
        <taxon>Euglenozoa</taxon>
        <taxon>Kinetoplastea</taxon>
        <taxon>Metakinetoplastina</taxon>
        <taxon>Trypanosomatida</taxon>
        <taxon>Trypanosomatidae</taxon>
        <taxon>Trypanosoma</taxon>
        <taxon>Herpetosoma</taxon>
    </lineage>
</organism>
<dbReference type="GO" id="GO:0005525">
    <property type="term" value="F:GTP binding"/>
    <property type="evidence" value="ECO:0007669"/>
    <property type="project" value="UniProtKB-KW"/>
</dbReference>
<reference evidence="5 6" key="1">
    <citation type="journal article" date="2018" name="BMC Genomics">
        <title>Genomic comparison of Trypanosoma conorhini and Trypanosoma rangeli to Trypanosoma cruzi strains of high and low virulence.</title>
        <authorList>
            <person name="Bradwell K.R."/>
            <person name="Koparde V.N."/>
            <person name="Matveyev A.V."/>
            <person name="Serrano M.G."/>
            <person name="Alves J.M."/>
            <person name="Parikh H."/>
            <person name="Huang B."/>
            <person name="Lee V."/>
            <person name="Espinosa-Alvarez O."/>
            <person name="Ortiz P.A."/>
            <person name="Costa-Martins A.G."/>
            <person name="Teixeira M.M."/>
            <person name="Buck G.A."/>
        </authorList>
    </citation>
    <scope>NUCLEOTIDE SEQUENCE [LARGE SCALE GENOMIC DNA]</scope>
    <source>
        <strain evidence="5 6">AM80</strain>
    </source>
</reference>
<dbReference type="FunFam" id="3.40.50.300:FF:002716">
    <property type="entry name" value="Elongation factor G2-like protein"/>
    <property type="match status" value="1"/>
</dbReference>
<dbReference type="GO" id="GO:0032790">
    <property type="term" value="P:ribosome disassembly"/>
    <property type="evidence" value="ECO:0007669"/>
    <property type="project" value="TreeGrafter"/>
</dbReference>
<dbReference type="Pfam" id="PF22042">
    <property type="entry name" value="EF-G_D2"/>
    <property type="match status" value="1"/>
</dbReference>
<dbReference type="VEuPathDB" id="TriTrypDB:TRSC58_03088"/>
<evidence type="ECO:0000313" key="5">
    <source>
        <dbReference type="EMBL" id="RNF02796.1"/>
    </source>
</evidence>
<dbReference type="InterPro" id="IPR009000">
    <property type="entry name" value="Transl_B-barrel_sf"/>
</dbReference>
<dbReference type="SUPFAM" id="SSF52540">
    <property type="entry name" value="P-loop containing nucleoside triphosphate hydrolases"/>
    <property type="match status" value="1"/>
</dbReference>
<keyword evidence="2" id="KW-0648">Protein biosynthesis</keyword>
<feature type="non-terminal residue" evidence="5">
    <location>
        <position position="790"/>
    </location>
</feature>
<dbReference type="NCBIfam" id="TIGR00231">
    <property type="entry name" value="small_GTP"/>
    <property type="match status" value="1"/>
</dbReference>
<evidence type="ECO:0000313" key="6">
    <source>
        <dbReference type="Proteomes" id="UP000283634"/>
    </source>
</evidence>
<dbReference type="Proteomes" id="UP000283634">
    <property type="component" value="Unassembled WGS sequence"/>
</dbReference>
<dbReference type="OMA" id="GPQFTFP"/>
<dbReference type="GO" id="GO:0003924">
    <property type="term" value="F:GTPase activity"/>
    <property type="evidence" value="ECO:0007669"/>
    <property type="project" value="InterPro"/>
</dbReference>
<dbReference type="EMBL" id="MKGL01000218">
    <property type="protein sequence ID" value="RNF02796.1"/>
    <property type="molecule type" value="Genomic_DNA"/>
</dbReference>
<dbReference type="InterPro" id="IPR000795">
    <property type="entry name" value="T_Tr_GTP-bd_dom"/>
</dbReference>
<dbReference type="InterPro" id="IPR035647">
    <property type="entry name" value="EFG_III/V"/>
</dbReference>
<evidence type="ECO:0000256" key="1">
    <source>
        <dbReference type="ARBA" id="ARBA00022741"/>
    </source>
</evidence>
<proteinExistence type="predicted"/>
<accession>A0A422NBH6</accession>
<evidence type="ECO:0000256" key="2">
    <source>
        <dbReference type="ARBA" id="ARBA00022917"/>
    </source>
</evidence>
<gene>
    <name evidence="5" type="ORF">TraAM80_06147</name>
</gene>
<dbReference type="PANTHER" id="PTHR43261">
    <property type="entry name" value="TRANSLATION ELONGATION FACTOR G-RELATED"/>
    <property type="match status" value="1"/>
</dbReference>
<dbReference type="InterPro" id="IPR027417">
    <property type="entry name" value="P-loop_NTPase"/>
</dbReference>
<dbReference type="SUPFAM" id="SSF50447">
    <property type="entry name" value="Translation proteins"/>
    <property type="match status" value="1"/>
</dbReference>
<dbReference type="Gene3D" id="2.40.30.10">
    <property type="entry name" value="Translation factors"/>
    <property type="match status" value="1"/>
</dbReference>
<dbReference type="AlphaFoldDB" id="A0A422NBH6"/>
<dbReference type="Pfam" id="PF00009">
    <property type="entry name" value="GTP_EFTU"/>
    <property type="match status" value="1"/>
</dbReference>
<dbReference type="VEuPathDB" id="TriTrypDB:TRSC58_01909"/>
<dbReference type="Pfam" id="PF14492">
    <property type="entry name" value="EFG_III"/>
    <property type="match status" value="1"/>
</dbReference>
<dbReference type="InterPro" id="IPR005225">
    <property type="entry name" value="Small_GTP-bd"/>
</dbReference>
<feature type="domain" description="Tr-type G" evidence="4">
    <location>
        <begin position="56"/>
        <end position="353"/>
    </location>
</feature>
<keyword evidence="3" id="KW-0342">GTP-binding</keyword>
<dbReference type="PRINTS" id="PR00315">
    <property type="entry name" value="ELONGATNFCT"/>
</dbReference>
<dbReference type="Gene3D" id="3.30.230.10">
    <property type="match status" value="1"/>
</dbReference>
<dbReference type="Gene3D" id="3.30.70.870">
    <property type="entry name" value="Elongation Factor G (Translational Gtpase), domain 3"/>
    <property type="match status" value="1"/>
</dbReference>
<dbReference type="InterPro" id="IPR014721">
    <property type="entry name" value="Ribsml_uS5_D2-typ_fold_subgr"/>
</dbReference>
<dbReference type="PANTHER" id="PTHR43261:SF1">
    <property type="entry name" value="RIBOSOME-RELEASING FACTOR 2, MITOCHONDRIAL"/>
    <property type="match status" value="1"/>
</dbReference>
<dbReference type="PROSITE" id="PS51722">
    <property type="entry name" value="G_TR_2"/>
    <property type="match status" value="1"/>
</dbReference>
<sequence length="790" mass="87135">MLRQCAGCYWRRVAPLWRCTTTELLRSLSHCVPRSNARAATTSARTTAAALESPILRMRNIGVVAHIDAGKTTTTERMLFYAGVLKCVGEVDSGTTTTDFMKEEMERGITIQSAAVSFQWRNHSIHLIDTPGHVDFTVEVERAMRVVDGVVALFDASAGVQAQSYTVLRQSRKFGIPVIGFLNKMDKYNADFKMSVETIRRKLEVEPLLLQLPLLCEDGSFEGVIDVVEMQACRFGGNHGVDVMKQDLRLPGFEPAHLLQAAVVARHELISTLTTLDDPLSDAVIALLDQTDGDEQKAEELLPCVQLRAAIRRQTLRQGVLRPVMPLLCGASRRDKGVQPLLDAVADYLPSPLDRPLAGYARDGEVVPLPPVSAAPSAPVVALAFKVTHATSPKGRRQPLVFFRVYSGKVTPRMTLVNNNCNRHEKLEKLYVMHANHQVEVPHLVAGEIGAAFMQFTTTGTTLFAAPQQPPLDADHTRKEVFTLEGISPPPGVISFAVEAATKQQIPLLDAALKELSFEDPSLRVHKNEFGQVVLSGMGELHLEIVMSRLEHDYHLKCRLLRAVVEYREVVREEVELLHGIGTYNELPYVDCSLRLQPLLEADGSCDPSQTCSFVLDETFTDNYLARAAVSSNDRRRRAEDHQRNAKEELRLLSDVFSSAVTDCSHMGPLAGLPLHGVQVVLTAFKKFGSTQLVEGPLQQAARSLVLQLLRSASKAKLAAMEPMMEVEVHLSEAAYIGGVVGSLNERKAVTVDVQDGGRSVKAIVPMRNIVRYTMELRKAVKGHASLYTR</sequence>
<protein>
    <submittedName>
        <fullName evidence="5">Elongation factor G2-like protein</fullName>
    </submittedName>
</protein>
<dbReference type="SUPFAM" id="SSF54980">
    <property type="entry name" value="EF-G C-terminal domain-like"/>
    <property type="match status" value="2"/>
</dbReference>
<name>A0A422NBH6_TRYRA</name>
<dbReference type="GO" id="GO:0003746">
    <property type="term" value="F:translation elongation factor activity"/>
    <property type="evidence" value="ECO:0007669"/>
    <property type="project" value="UniProtKB-KW"/>
</dbReference>
<dbReference type="FunFam" id="3.30.70.870:FF:000002">
    <property type="entry name" value="Translation elongation factor 2"/>
    <property type="match status" value="1"/>
</dbReference>
<dbReference type="InterPro" id="IPR000640">
    <property type="entry name" value="EFG_V-like"/>
</dbReference>
<evidence type="ECO:0000256" key="3">
    <source>
        <dbReference type="ARBA" id="ARBA00023134"/>
    </source>
</evidence>
<evidence type="ECO:0000259" key="4">
    <source>
        <dbReference type="PROSITE" id="PS51722"/>
    </source>
</evidence>
<dbReference type="Pfam" id="PF00679">
    <property type="entry name" value="EFG_C"/>
    <property type="match status" value="1"/>
</dbReference>
<dbReference type="RefSeq" id="XP_029237124.1">
    <property type="nucleotide sequence ID" value="XM_029383002.1"/>
</dbReference>
<keyword evidence="5" id="KW-0251">Elongation factor</keyword>
<comment type="caution">
    <text evidence="5">The sequence shown here is derived from an EMBL/GenBank/DDBJ whole genome shotgun (WGS) entry which is preliminary data.</text>
</comment>
<dbReference type="InterPro" id="IPR053905">
    <property type="entry name" value="EF-G-like_DII"/>
</dbReference>
<dbReference type="OrthoDB" id="198619at2759"/>
<dbReference type="GeneID" id="40330080"/>
<dbReference type="Gene3D" id="3.30.70.240">
    <property type="match status" value="1"/>
</dbReference>
<dbReference type="InterPro" id="IPR041095">
    <property type="entry name" value="EFG_II"/>
</dbReference>
<keyword evidence="6" id="KW-1185">Reference proteome</keyword>
<dbReference type="Gene3D" id="3.40.50.300">
    <property type="entry name" value="P-loop containing nucleotide triphosphate hydrolases"/>
    <property type="match status" value="1"/>
</dbReference>
<dbReference type="GO" id="GO:0032543">
    <property type="term" value="P:mitochondrial translation"/>
    <property type="evidence" value="ECO:0007669"/>
    <property type="project" value="TreeGrafter"/>
</dbReference>
<dbReference type="GO" id="GO:0005739">
    <property type="term" value="C:mitochondrion"/>
    <property type="evidence" value="ECO:0007669"/>
    <property type="project" value="TreeGrafter"/>
</dbReference>
<keyword evidence="1" id="KW-0547">Nucleotide-binding</keyword>